<accession>A0AAU8LTW5</accession>
<dbReference type="SUPFAM" id="SSF47384">
    <property type="entry name" value="Homodimeric domain of signal transducing histidine kinase"/>
    <property type="match status" value="1"/>
</dbReference>
<dbReference type="EMBL" id="CP159373">
    <property type="protein sequence ID" value="XCN72965.1"/>
    <property type="molecule type" value="Genomic_DNA"/>
</dbReference>
<reference evidence="1" key="2">
    <citation type="submission" date="2024-06" db="EMBL/GenBank/DDBJ databases">
        <authorList>
            <person name="Plum-Jensen L.E."/>
            <person name="Schramm A."/>
            <person name="Marshall I.P.G."/>
        </authorList>
    </citation>
    <scope>NUCLEOTIDE SEQUENCE</scope>
    <source>
        <strain evidence="1">Rat1</strain>
    </source>
</reference>
<evidence type="ECO:0000313" key="1">
    <source>
        <dbReference type="EMBL" id="XCN72965.1"/>
    </source>
</evidence>
<reference evidence="1" key="1">
    <citation type="journal article" date="2024" name="Syst. Appl. Microbiol.">
        <title>First single-strain enrichments of Electrothrix cable bacteria, description of E. aestuarii sp. nov. and E. rattekaaiensis sp. nov., and proposal of a cable bacteria taxonomy following the rules of the SeqCode.</title>
        <authorList>
            <person name="Plum-Jensen L.E."/>
            <person name="Schramm A."/>
            <person name="Marshall I.P.G."/>
        </authorList>
    </citation>
    <scope>NUCLEOTIDE SEQUENCE</scope>
    <source>
        <strain evidence="1">Rat1</strain>
    </source>
</reference>
<dbReference type="Gene3D" id="1.10.287.130">
    <property type="match status" value="1"/>
</dbReference>
<dbReference type="AlphaFoldDB" id="A0AAU8LTW5"/>
<dbReference type="InterPro" id="IPR036097">
    <property type="entry name" value="HisK_dim/P_sf"/>
</dbReference>
<dbReference type="KEGG" id="eaj:Q3M24_22255"/>
<name>A0AAU8LTW5_9BACT</name>
<sequence length="227" mass="24999">MTGEQEREIRWQQMASLGRLLADFSHEMRNHLAVIQEANGLLEDILALQGEEGSPLSSSVRQTAAQIGKRVRTSAELCRHLSSMAHRSDTPRSFFQVNDLLIDLAVFLDRSTRSQQITLQFEPGQGVEPLYNEPALLQYILYQLYVFSLQQLGQGDTLLVRTAQVENGVAIDFYLPGVPQATLAGISETVWAALASLEAKLEELKNIGDGLADSAGLRLLLPSLPAI</sequence>
<evidence type="ECO:0008006" key="2">
    <source>
        <dbReference type="Google" id="ProtNLM"/>
    </source>
</evidence>
<dbReference type="GO" id="GO:0000155">
    <property type="term" value="F:phosphorelay sensor kinase activity"/>
    <property type="evidence" value="ECO:0007669"/>
    <property type="project" value="InterPro"/>
</dbReference>
<protein>
    <recommendedName>
        <fullName evidence="2">His Kinase A (Phospho-acceptor) domain-containing protein</fullName>
    </recommendedName>
</protein>
<gene>
    <name evidence="1" type="ORF">Q3M24_22255</name>
</gene>
<organism evidence="1">
    <name type="scientific">Candidatus Electrothrix aestuarii</name>
    <dbReference type="NCBI Taxonomy" id="3062594"/>
    <lineage>
        <taxon>Bacteria</taxon>
        <taxon>Pseudomonadati</taxon>
        <taxon>Thermodesulfobacteriota</taxon>
        <taxon>Desulfobulbia</taxon>
        <taxon>Desulfobulbales</taxon>
        <taxon>Desulfobulbaceae</taxon>
        <taxon>Candidatus Electrothrix</taxon>
    </lineage>
</organism>
<proteinExistence type="predicted"/>